<feature type="active site" description="Charge relay system" evidence="2">
    <location>
        <position position="267"/>
    </location>
</feature>
<dbReference type="AlphaFoldDB" id="A0A1E5SYY8"/>
<feature type="active site" description="Charge relay system" evidence="2">
    <location>
        <position position="140"/>
    </location>
</feature>
<keyword evidence="4" id="KW-0378">Hydrolase</keyword>
<evidence type="ECO:0000313" key="4">
    <source>
        <dbReference type="EMBL" id="OEK04344.1"/>
    </source>
</evidence>
<comment type="caution">
    <text evidence="4">The sequence shown here is derived from an EMBL/GenBank/DDBJ whole genome shotgun (WGS) entry which is preliminary data.</text>
</comment>
<sequence length="323" mass="37003">MPTVESNYKRPPFFYVNGHFETIIPSMTRKIKGVVYQREQIETPDDDFLNLDWVKNSNKRLLVISHGLEGGSDRHYVTGMAKLFQENNWDVLAWNNRSCNGEMNRQRILYHHAASYDLRSVVDHAVNAHDYEEVCLVGVSMGGGQTLRYLGQEAEFGLPEAVKKAVVISVPCSLPESVDTLSLKGNRVYEKRFLQKLKEKVKAKAIQYPDIDVSGLDQIEKLEEFDERYSAPLHGFKNRAAFYEHCNPFPFIKKITRELLILNALNDPLLIGNCFPYALAKSMQNLYLETPERGGHVGFAIPRQLHTYAEKRTLEFFEEGLTV</sequence>
<feature type="domain" description="AB hydrolase-1" evidence="3">
    <location>
        <begin position="61"/>
        <end position="197"/>
    </location>
</feature>
<dbReference type="PANTHER" id="PTHR10794:SF94">
    <property type="entry name" value="ESTERASE YHET-RELATED"/>
    <property type="match status" value="1"/>
</dbReference>
<keyword evidence="5" id="KW-1185">Reference proteome</keyword>
<dbReference type="Proteomes" id="UP000095552">
    <property type="component" value="Unassembled WGS sequence"/>
</dbReference>
<name>A0A1E5SYY8_9BACT</name>
<accession>A0A1E5SYY8</accession>
<dbReference type="GO" id="GO:0034338">
    <property type="term" value="F:short-chain carboxylesterase activity"/>
    <property type="evidence" value="ECO:0007669"/>
    <property type="project" value="TreeGrafter"/>
</dbReference>
<dbReference type="InterPro" id="IPR050960">
    <property type="entry name" value="AB_hydrolase_4_sf"/>
</dbReference>
<reference evidence="4 5" key="1">
    <citation type="submission" date="2016-08" db="EMBL/GenBank/DDBJ databases">
        <title>Draft genome of Fabibacter sp. strain SK-8.</title>
        <authorList>
            <person name="Wong S.-K."/>
            <person name="Hamasaki K."/>
            <person name="Yoshizawa S."/>
        </authorList>
    </citation>
    <scope>NUCLEOTIDE SEQUENCE [LARGE SCALE GENOMIC DNA]</scope>
    <source>
        <strain evidence="4 5">SK-8</strain>
    </source>
</reference>
<dbReference type="InterPro" id="IPR029058">
    <property type="entry name" value="AB_hydrolase_fold"/>
</dbReference>
<protein>
    <submittedName>
        <fullName evidence="4">Alpha/beta hydrolase</fullName>
    </submittedName>
</protein>
<proteinExistence type="inferred from homology"/>
<dbReference type="OrthoDB" id="332676at2"/>
<dbReference type="EMBL" id="MDGQ01000005">
    <property type="protein sequence ID" value="OEK04344.1"/>
    <property type="molecule type" value="Genomic_DNA"/>
</dbReference>
<evidence type="ECO:0000313" key="5">
    <source>
        <dbReference type="Proteomes" id="UP000095552"/>
    </source>
</evidence>
<dbReference type="InterPro" id="IPR012020">
    <property type="entry name" value="ABHD4"/>
</dbReference>
<dbReference type="PIRSF" id="PIRSF005211">
    <property type="entry name" value="Ab_hydro_YheT"/>
    <property type="match status" value="1"/>
</dbReference>
<evidence type="ECO:0000259" key="3">
    <source>
        <dbReference type="Pfam" id="PF00561"/>
    </source>
</evidence>
<dbReference type="GO" id="GO:0047372">
    <property type="term" value="F:monoacylglycerol lipase activity"/>
    <property type="evidence" value="ECO:0007669"/>
    <property type="project" value="TreeGrafter"/>
</dbReference>
<evidence type="ECO:0000256" key="2">
    <source>
        <dbReference type="PIRSR" id="PIRSR005211-1"/>
    </source>
</evidence>
<evidence type="ECO:0000256" key="1">
    <source>
        <dbReference type="ARBA" id="ARBA00010884"/>
    </source>
</evidence>
<dbReference type="Gene3D" id="3.40.50.1820">
    <property type="entry name" value="alpha/beta hydrolase"/>
    <property type="match status" value="1"/>
</dbReference>
<feature type="active site" description="Charge relay system" evidence="2">
    <location>
        <position position="296"/>
    </location>
</feature>
<dbReference type="InterPro" id="IPR000073">
    <property type="entry name" value="AB_hydrolase_1"/>
</dbReference>
<dbReference type="Pfam" id="PF00561">
    <property type="entry name" value="Abhydrolase_1"/>
    <property type="match status" value="1"/>
</dbReference>
<comment type="similarity">
    <text evidence="1">Belongs to the AB hydrolase superfamily. AB hydrolase 4 family.</text>
</comment>
<organism evidence="4 5">
    <name type="scientific">Roseivirga misakiensis</name>
    <dbReference type="NCBI Taxonomy" id="1563681"/>
    <lineage>
        <taxon>Bacteria</taxon>
        <taxon>Pseudomonadati</taxon>
        <taxon>Bacteroidota</taxon>
        <taxon>Cytophagia</taxon>
        <taxon>Cytophagales</taxon>
        <taxon>Roseivirgaceae</taxon>
        <taxon>Roseivirga</taxon>
    </lineage>
</organism>
<gene>
    <name evidence="4" type="ORF">BFP71_12745</name>
</gene>
<dbReference type="PANTHER" id="PTHR10794">
    <property type="entry name" value="ABHYDROLASE DOMAIN-CONTAINING PROTEIN"/>
    <property type="match status" value="1"/>
</dbReference>
<dbReference type="SUPFAM" id="SSF53474">
    <property type="entry name" value="alpha/beta-Hydrolases"/>
    <property type="match status" value="1"/>
</dbReference>